<dbReference type="EMBL" id="JRUN01000016">
    <property type="protein sequence ID" value="KHD85778.1"/>
    <property type="molecule type" value="Genomic_DNA"/>
</dbReference>
<reference evidence="2 4" key="3">
    <citation type="submission" date="2020-03" db="EMBL/GenBank/DDBJ databases">
        <title>Bacillus aquiflavi sp. nov., isolated from yellow water of strong flavor Chinese baijiu in Yibin region of China.</title>
        <authorList>
            <person name="Xie J."/>
        </authorList>
    </citation>
    <scope>NUCLEOTIDE SEQUENCE [LARGE SCALE GENOMIC DNA]</scope>
    <source>
        <strain evidence="2 4">Gsoil 114</strain>
    </source>
</reference>
<dbReference type="EMBL" id="JAAIWK010000019">
    <property type="protein sequence ID" value="NEY20654.1"/>
    <property type="molecule type" value="Genomic_DNA"/>
</dbReference>
<dbReference type="GO" id="GO:0009234">
    <property type="term" value="P:menaquinone biosynthetic process"/>
    <property type="evidence" value="ECO:0007669"/>
    <property type="project" value="InterPro"/>
</dbReference>
<evidence type="ECO:0000313" key="3">
    <source>
        <dbReference type="Proteomes" id="UP000030588"/>
    </source>
</evidence>
<reference evidence="2" key="2">
    <citation type="submission" date="2020-02" db="EMBL/GenBank/DDBJ databases">
        <authorList>
            <person name="Feng H."/>
        </authorList>
    </citation>
    <scope>NUCLEOTIDE SEQUENCE [LARGE SCALE GENOMIC DNA]</scope>
    <source>
        <strain evidence="2">Gsoil 114</strain>
    </source>
</reference>
<dbReference type="STRING" id="363870.NG54_07015"/>
<protein>
    <submittedName>
        <fullName evidence="1 2">Heptaprenyl diphosphate synthase</fullName>
    </submittedName>
</protein>
<evidence type="ECO:0000313" key="2">
    <source>
        <dbReference type="EMBL" id="NEY20654.1"/>
    </source>
</evidence>
<name>A0A0A6VE91_9BACI</name>
<dbReference type="AlphaFoldDB" id="A0A0A6VE91"/>
<accession>A0A0A6VE91</accession>
<comment type="caution">
    <text evidence="1">The sequence shown here is derived from an EMBL/GenBank/DDBJ whole genome shotgun (WGS) entry which is preliminary data.</text>
</comment>
<dbReference type="Pfam" id="PF07307">
    <property type="entry name" value="HEPPP_synt_1"/>
    <property type="match status" value="1"/>
</dbReference>
<reference evidence="1 3" key="1">
    <citation type="submission" date="2014-10" db="EMBL/GenBank/DDBJ databases">
        <title>Draft genome of phytase producing Bacillus ginsengihumi strain M2.11.</title>
        <authorList>
            <person name="Toymentseva A."/>
            <person name="Boulygina E.A."/>
            <person name="Kazakov S.V."/>
            <person name="Kayumov I."/>
            <person name="Suleimanova A.D."/>
            <person name="Mardanova A.M."/>
            <person name="Maria S.N."/>
            <person name="Sergey M.Y."/>
            <person name="Sharipova M.R."/>
        </authorList>
    </citation>
    <scope>NUCLEOTIDE SEQUENCE [LARGE SCALE GENOMIC DNA]</scope>
    <source>
        <strain evidence="1 3">M2.11</strain>
    </source>
</reference>
<organism evidence="1 3">
    <name type="scientific">Heyndrickxia ginsengihumi</name>
    <dbReference type="NCBI Taxonomy" id="363870"/>
    <lineage>
        <taxon>Bacteria</taxon>
        <taxon>Bacillati</taxon>
        <taxon>Bacillota</taxon>
        <taxon>Bacilli</taxon>
        <taxon>Bacillales</taxon>
        <taxon>Bacillaceae</taxon>
        <taxon>Heyndrickxia</taxon>
    </lineage>
</organism>
<sequence length="272" mass="31275">MSVQVSQQQVAAIKESIRKEVTQDYLKKYIETPYIDEDRILLLISSIANQTITEHEKEQSIVATMLIQIALDTHEKITNLDEALKNRQLTVLAGDYFSSLYYKLLSNMSNVQLINILAKAIQTVNEYKVLVYKMEATDIDGFIDNLKKTESIIATEFIQFFDGNSSFVSLSEEMLLLNRLIREKEKAISGKHSILFEALINFCLPNIELSFQKLKRDLKIELFKIANRYIEQSMQCIEKEIANLPTINSLLNQRIKSLIQRTNTTSIILEEG</sequence>
<dbReference type="Gene3D" id="1.20.120.1450">
    <property type="match status" value="1"/>
</dbReference>
<dbReference type="Proteomes" id="UP000030588">
    <property type="component" value="Unassembled WGS sequence"/>
</dbReference>
<dbReference type="InterPro" id="IPR009920">
    <property type="entry name" value="HEPPP_synth_su1"/>
</dbReference>
<gene>
    <name evidence="2" type="ORF">G4D61_11870</name>
    <name evidence="1" type="ORF">NG54_07015</name>
</gene>
<proteinExistence type="predicted"/>
<dbReference type="OrthoDB" id="2417886at2"/>
<evidence type="ECO:0000313" key="4">
    <source>
        <dbReference type="Proteomes" id="UP000476934"/>
    </source>
</evidence>
<evidence type="ECO:0000313" key="1">
    <source>
        <dbReference type="EMBL" id="KHD85778.1"/>
    </source>
</evidence>
<dbReference type="RefSeq" id="WP_025729092.1">
    <property type="nucleotide sequence ID" value="NZ_JAAIWK010000019.1"/>
</dbReference>
<keyword evidence="4" id="KW-1185">Reference proteome</keyword>
<dbReference type="Proteomes" id="UP000476934">
    <property type="component" value="Unassembled WGS sequence"/>
</dbReference>